<keyword evidence="1" id="KW-0805">Transcription regulation</keyword>
<reference evidence="7" key="1">
    <citation type="journal article" date="2019" name="Int. J. Syst. Evol. Microbiol.">
        <title>The Global Catalogue of Microorganisms (GCM) 10K type strain sequencing project: providing services to taxonomists for standard genome sequencing and annotation.</title>
        <authorList>
            <consortium name="The Broad Institute Genomics Platform"/>
            <consortium name="The Broad Institute Genome Sequencing Center for Infectious Disease"/>
            <person name="Wu L."/>
            <person name="Ma J."/>
        </authorList>
    </citation>
    <scope>NUCLEOTIDE SEQUENCE [LARGE SCALE GENOMIC DNA]</scope>
    <source>
        <strain evidence="7">KCTC 42984</strain>
    </source>
</reference>
<proteinExistence type="predicted"/>
<sequence length="214" mass="23842">MNGLTAPPCCPPLTRREARREERREAILDVATQSFLEHGYAGTTMSGIAAALGGSKGTLWNYYASKELLFSDVLERATREFREQLSLALNPDEPVEVALHSFCSRYLERLTLPEGIALHRLVMGEVVRFPEVGRIFYERAPLGVQRLLSEFLDQAMERGDLRRADPFDAAQFLTALCMARSHVKMLAGVIPVLEASQAEADARAALEVFLRAYA</sequence>
<evidence type="ECO:0000313" key="7">
    <source>
        <dbReference type="Proteomes" id="UP001595604"/>
    </source>
</evidence>
<dbReference type="InterPro" id="IPR039536">
    <property type="entry name" value="TetR_C_Proteobacteria"/>
</dbReference>
<evidence type="ECO:0000256" key="1">
    <source>
        <dbReference type="ARBA" id="ARBA00023015"/>
    </source>
</evidence>
<keyword evidence="7" id="KW-1185">Reference proteome</keyword>
<dbReference type="PANTHER" id="PTHR47506:SF1">
    <property type="entry name" value="HTH-TYPE TRANSCRIPTIONAL REGULATOR YJDC"/>
    <property type="match status" value="1"/>
</dbReference>
<accession>A0ABV7IMA6</accession>
<dbReference type="RefSeq" id="WP_379509205.1">
    <property type="nucleotide sequence ID" value="NZ_JBHRTQ010000007.1"/>
</dbReference>
<feature type="domain" description="HTH tetR-type" evidence="5">
    <location>
        <begin position="21"/>
        <end position="81"/>
    </location>
</feature>
<evidence type="ECO:0000256" key="3">
    <source>
        <dbReference type="ARBA" id="ARBA00023163"/>
    </source>
</evidence>
<evidence type="ECO:0000256" key="4">
    <source>
        <dbReference type="PROSITE-ProRule" id="PRU00335"/>
    </source>
</evidence>
<keyword evidence="3" id="KW-0804">Transcription</keyword>
<dbReference type="Proteomes" id="UP001595604">
    <property type="component" value="Unassembled WGS sequence"/>
</dbReference>
<feature type="DNA-binding region" description="H-T-H motif" evidence="4">
    <location>
        <begin position="44"/>
        <end position="63"/>
    </location>
</feature>
<dbReference type="Gene3D" id="1.10.357.10">
    <property type="entry name" value="Tetracycline Repressor, domain 2"/>
    <property type="match status" value="1"/>
</dbReference>
<organism evidence="6 7">
    <name type="scientific">Novosphingobium bradum</name>
    <dbReference type="NCBI Taxonomy" id="1737444"/>
    <lineage>
        <taxon>Bacteria</taxon>
        <taxon>Pseudomonadati</taxon>
        <taxon>Pseudomonadota</taxon>
        <taxon>Alphaproteobacteria</taxon>
        <taxon>Sphingomonadales</taxon>
        <taxon>Sphingomonadaceae</taxon>
        <taxon>Novosphingobium</taxon>
    </lineage>
</organism>
<dbReference type="Pfam" id="PF14246">
    <property type="entry name" value="TetR_C_7"/>
    <property type="match status" value="1"/>
</dbReference>
<gene>
    <name evidence="6" type="ORF">ACFOD9_06105</name>
</gene>
<dbReference type="PRINTS" id="PR00455">
    <property type="entry name" value="HTHTETR"/>
</dbReference>
<keyword evidence="2 4" id="KW-0238">DNA-binding</keyword>
<dbReference type="InterPro" id="IPR001647">
    <property type="entry name" value="HTH_TetR"/>
</dbReference>
<dbReference type="InterPro" id="IPR036271">
    <property type="entry name" value="Tet_transcr_reg_TetR-rel_C_sf"/>
</dbReference>
<name>A0ABV7IMA6_9SPHN</name>
<dbReference type="Gene3D" id="1.10.10.60">
    <property type="entry name" value="Homeodomain-like"/>
    <property type="match status" value="1"/>
</dbReference>
<dbReference type="EMBL" id="JBHRTQ010000007">
    <property type="protein sequence ID" value="MFC3173820.1"/>
    <property type="molecule type" value="Genomic_DNA"/>
</dbReference>
<dbReference type="Pfam" id="PF00440">
    <property type="entry name" value="TetR_N"/>
    <property type="match status" value="1"/>
</dbReference>
<dbReference type="SUPFAM" id="SSF46689">
    <property type="entry name" value="Homeodomain-like"/>
    <property type="match status" value="1"/>
</dbReference>
<dbReference type="InterPro" id="IPR009057">
    <property type="entry name" value="Homeodomain-like_sf"/>
</dbReference>
<evidence type="ECO:0000256" key="2">
    <source>
        <dbReference type="ARBA" id="ARBA00023125"/>
    </source>
</evidence>
<evidence type="ECO:0000313" key="6">
    <source>
        <dbReference type="EMBL" id="MFC3173820.1"/>
    </source>
</evidence>
<evidence type="ECO:0000259" key="5">
    <source>
        <dbReference type="PROSITE" id="PS50977"/>
    </source>
</evidence>
<dbReference type="PROSITE" id="PS50977">
    <property type="entry name" value="HTH_TETR_2"/>
    <property type="match status" value="1"/>
</dbReference>
<comment type="caution">
    <text evidence="6">The sequence shown here is derived from an EMBL/GenBank/DDBJ whole genome shotgun (WGS) entry which is preliminary data.</text>
</comment>
<dbReference type="PANTHER" id="PTHR47506">
    <property type="entry name" value="TRANSCRIPTIONAL REGULATORY PROTEIN"/>
    <property type="match status" value="1"/>
</dbReference>
<protein>
    <submittedName>
        <fullName evidence="6">TetR/AcrR family transcriptional regulator</fullName>
    </submittedName>
</protein>
<dbReference type="SUPFAM" id="SSF48498">
    <property type="entry name" value="Tetracyclin repressor-like, C-terminal domain"/>
    <property type="match status" value="1"/>
</dbReference>